<dbReference type="EMBL" id="VJZT01000004">
    <property type="protein sequence ID" value="TRX40767.1"/>
    <property type="molecule type" value="Genomic_DNA"/>
</dbReference>
<keyword evidence="1" id="KW-0812">Transmembrane</keyword>
<keyword evidence="1" id="KW-1133">Transmembrane helix</keyword>
<evidence type="ECO:0000313" key="2">
    <source>
        <dbReference type="EMBL" id="TRX40767.1"/>
    </source>
</evidence>
<accession>A0A553E6T4</accession>
<protein>
    <submittedName>
        <fullName evidence="2">Uncharacterized protein</fullName>
    </submittedName>
</protein>
<keyword evidence="1" id="KW-0472">Membrane</keyword>
<comment type="caution">
    <text evidence="2">The sequence shown here is derived from an EMBL/GenBank/DDBJ whole genome shotgun (WGS) entry which is preliminary data.</text>
</comment>
<dbReference type="AlphaFoldDB" id="A0A553E6T4"/>
<feature type="transmembrane region" description="Helical" evidence="1">
    <location>
        <begin position="24"/>
        <end position="51"/>
    </location>
</feature>
<proteinExistence type="predicted"/>
<sequence>MLKKLSSNGKLFFGGYSVRDEKGVFWLLAFGFCFLTFVFCLLFFVFCLLAFDFCLLSFDF</sequence>
<gene>
    <name evidence="2" type="ORF">FNW21_05555</name>
</gene>
<name>A0A553E6T4_9FLAO</name>
<reference evidence="2 3" key="1">
    <citation type="submission" date="2019-07" db="EMBL/GenBank/DDBJ databases">
        <title>Novel species of Flavobacterium.</title>
        <authorList>
            <person name="Liu Q."/>
            <person name="Xin Y.-H."/>
        </authorList>
    </citation>
    <scope>NUCLEOTIDE SEQUENCE [LARGE SCALE GENOMIC DNA]</scope>
    <source>
        <strain evidence="2 3">LB1R34</strain>
    </source>
</reference>
<keyword evidence="3" id="KW-1185">Reference proteome</keyword>
<dbReference type="Proteomes" id="UP000316371">
    <property type="component" value="Unassembled WGS sequence"/>
</dbReference>
<organism evidence="2 3">
    <name type="scientific">Flavobacterium restrictum</name>
    <dbReference type="NCBI Taxonomy" id="2594428"/>
    <lineage>
        <taxon>Bacteria</taxon>
        <taxon>Pseudomonadati</taxon>
        <taxon>Bacteroidota</taxon>
        <taxon>Flavobacteriia</taxon>
        <taxon>Flavobacteriales</taxon>
        <taxon>Flavobacteriaceae</taxon>
        <taxon>Flavobacterium</taxon>
    </lineage>
</organism>
<evidence type="ECO:0000313" key="3">
    <source>
        <dbReference type="Proteomes" id="UP000316371"/>
    </source>
</evidence>
<evidence type="ECO:0000256" key="1">
    <source>
        <dbReference type="SAM" id="Phobius"/>
    </source>
</evidence>